<dbReference type="InterPro" id="IPR006626">
    <property type="entry name" value="PbH1"/>
</dbReference>
<dbReference type="NCBIfam" id="TIGR03661">
    <property type="entry name" value="T1SS_VCA0849"/>
    <property type="match status" value="1"/>
</dbReference>
<dbReference type="NCBIfam" id="NF041518">
    <property type="entry name" value="choice_anch_Q"/>
    <property type="match status" value="1"/>
</dbReference>
<protein>
    <recommendedName>
        <fullName evidence="1">Right handed beta helix domain-containing protein</fullName>
    </recommendedName>
</protein>
<dbReference type="InterPro" id="IPR011050">
    <property type="entry name" value="Pectin_lyase_fold/virulence"/>
</dbReference>
<accession>A0A0M4T1M5</accession>
<dbReference type="InterPro" id="IPR059226">
    <property type="entry name" value="Choice_anch_Q_dom"/>
</dbReference>
<reference evidence="2 3" key="2">
    <citation type="journal article" date="2016" name="Genome Announc.">
        <title>Draft Genome Sequence of the N2-Fixing Cyanobacterium Nostoc piscinale CENA21, Isolated from the Brazilian Amazon Floodplain.</title>
        <authorList>
            <person name="Leao T."/>
            <person name="Guimaraes P.I."/>
            <person name="de Melo A.G."/>
            <person name="Ramos R.T."/>
            <person name="Leao P.N."/>
            <person name="Silva A."/>
            <person name="Fiore M.F."/>
            <person name="Schneider M.P."/>
        </authorList>
    </citation>
    <scope>NUCLEOTIDE SEQUENCE [LARGE SCALE GENOMIC DNA]</scope>
    <source>
        <strain evidence="2 3">CENA21</strain>
    </source>
</reference>
<reference evidence="3" key="1">
    <citation type="submission" date="2015-07" db="EMBL/GenBank/DDBJ databases">
        <title>Genome Of Nitrogen-Fixing Cyanobacterium Nostoc piscinale CENA21 From Solimoes/Amazon River Floodplain Sediments And Comparative Genomics To Uncover Biosynthetic Natural Products Potential.</title>
        <authorList>
            <person name="Leao T.F."/>
            <person name="Leao P.N."/>
            <person name="Guimaraes P.I."/>
            <person name="de Melo A.G.C."/>
            <person name="Ramos R.T.J."/>
            <person name="Silva A."/>
            <person name="Fiore M.F."/>
            <person name="Schneider M.P.C."/>
        </authorList>
    </citation>
    <scope>NUCLEOTIDE SEQUENCE [LARGE SCALE GENOMIC DNA]</scope>
    <source>
        <strain evidence="3">CENA21</strain>
    </source>
</reference>
<dbReference type="STRING" id="224013.ACX27_03835"/>
<dbReference type="Gene3D" id="2.160.20.10">
    <property type="entry name" value="Single-stranded right-handed beta-helix, Pectin lyase-like"/>
    <property type="match status" value="1"/>
</dbReference>
<organism evidence="2 3">
    <name type="scientific">Nostoc piscinale CENA21</name>
    <dbReference type="NCBI Taxonomy" id="224013"/>
    <lineage>
        <taxon>Bacteria</taxon>
        <taxon>Bacillati</taxon>
        <taxon>Cyanobacteriota</taxon>
        <taxon>Cyanophyceae</taxon>
        <taxon>Nostocales</taxon>
        <taxon>Nostocaceae</taxon>
        <taxon>Nostoc</taxon>
    </lineage>
</organism>
<dbReference type="PATRIC" id="fig|224013.5.peg.924"/>
<dbReference type="KEGG" id="npz:ACX27_03835"/>
<dbReference type="SUPFAM" id="SSF51126">
    <property type="entry name" value="Pectin lyase-like"/>
    <property type="match status" value="2"/>
</dbReference>
<proteinExistence type="predicted"/>
<dbReference type="EMBL" id="CP012036">
    <property type="protein sequence ID" value="ALF52179.1"/>
    <property type="molecule type" value="Genomic_DNA"/>
</dbReference>
<evidence type="ECO:0000313" key="3">
    <source>
        <dbReference type="Proteomes" id="UP000062645"/>
    </source>
</evidence>
<dbReference type="InterPro" id="IPR039448">
    <property type="entry name" value="Beta_helix"/>
</dbReference>
<dbReference type="Proteomes" id="UP000062645">
    <property type="component" value="Chromosome"/>
</dbReference>
<dbReference type="InterPro" id="IPR018511">
    <property type="entry name" value="Hemolysin-typ_Ca-bd_CS"/>
</dbReference>
<feature type="domain" description="Right handed beta helix" evidence="1">
    <location>
        <begin position="438"/>
        <end position="598"/>
    </location>
</feature>
<dbReference type="InterPro" id="IPR019960">
    <property type="entry name" value="T1SS_VCA0849"/>
</dbReference>
<dbReference type="Pfam" id="PF13229">
    <property type="entry name" value="Beta_helix"/>
    <property type="match status" value="1"/>
</dbReference>
<dbReference type="OrthoDB" id="463714at2"/>
<evidence type="ECO:0000259" key="1">
    <source>
        <dbReference type="Pfam" id="PF13229"/>
    </source>
</evidence>
<sequence length="845" mass="86307">MATFNVTNTKSSGLGSFQQAISNANASAGKDLIRFTGGLFTDNIADTISLGGSSLLITDDLSIDGRGSNLLTISGNYNFAQDNNISRVFEIANGITVDIEGLTIANGYATDTRGGGGVYNAGNLTLRNVTVSNNFSGGQDSSGNNGGGIYNSTSGVLRLNNSTVTANYAGQVDAEGIFYAGDGGGIYNAGIVTLNNSAINGNSAGYYNDSYFPDNLGNGAGIYNTGTLTANNTTINNNRGTGDGTGLYSTNVVTLSYSSVNNNESSNQYYNAFSGIVSTGSLTIKNSSVSNNAAIVVGGAGAGIDSSGTLIISYSKIDNNSSYWSSGVIHSGTLTVTNSSINYNSGRNSSGLIATGTSKIDKTTINGNYSYYDFSNAGLILYGIATVSNSSISNNSSDYGSTGLSSIGLRGSSNVIVSNSTISGNIGGLNVTEDINSSGIYNSASSNLTVIRSTITGNSNAEGAANGTIVNNGTITIISSTISDNSAGLGGGILNNGTAFVINSTINNNTAGIGGGIYNLETGTLTLVNSTISGNQSYSEGGGIYNSGTLTVSNSTIALNKSYYDEENTVSSGAGIYNAATGTATIKNSIIAGNNDGIPGAVNPDVVGNFISNGYNLIGNLNGSTGFNSSEQLQVSISQVIDTILRDNGGPVKTHALVYGSPAINAGNNADVPADIADLDRDGNTTERVPFDQRGSGYRRILNGRVDIGAYEASVINGTAYSDNLRGTAANDLIAGLRGADMLTGGAGADNFVYTSLADSGDTITDFAIGTDKIVLQALWRSLDLSNLNFATAIAGGYLQLQTAGTDTLVLIDLDGTAGQRVALELVRLRNVSANALNDSRNFVF</sequence>
<evidence type="ECO:0000313" key="2">
    <source>
        <dbReference type="EMBL" id="ALF52179.1"/>
    </source>
</evidence>
<dbReference type="RefSeq" id="WP_062288662.1">
    <property type="nucleotide sequence ID" value="NZ_CP012036.1"/>
</dbReference>
<dbReference type="PROSITE" id="PS00330">
    <property type="entry name" value="HEMOLYSIN_CALCIUM"/>
    <property type="match status" value="1"/>
</dbReference>
<dbReference type="AlphaFoldDB" id="A0A0M4T1M5"/>
<dbReference type="InterPro" id="IPR012334">
    <property type="entry name" value="Pectin_lyas_fold"/>
</dbReference>
<name>A0A0M4T1M5_9NOSO</name>
<gene>
    <name evidence="2" type="ORF">ACX27_03835</name>
</gene>
<keyword evidence="3" id="KW-1185">Reference proteome</keyword>
<dbReference type="SMART" id="SM00710">
    <property type="entry name" value="PbH1"/>
    <property type="match status" value="10"/>
</dbReference>